<dbReference type="Pfam" id="PF00350">
    <property type="entry name" value="Dynamin_N"/>
    <property type="match status" value="1"/>
</dbReference>
<keyword evidence="3" id="KW-1185">Reference proteome</keyword>
<evidence type="ECO:0000313" key="3">
    <source>
        <dbReference type="Proteomes" id="UP000187404"/>
    </source>
</evidence>
<evidence type="ECO:0000259" key="1">
    <source>
        <dbReference type="Pfam" id="PF00350"/>
    </source>
</evidence>
<proteinExistence type="predicted"/>
<name>A0A1Q9JJY3_9FIRM</name>
<dbReference type="InterPro" id="IPR045063">
    <property type="entry name" value="Dynamin_N"/>
</dbReference>
<organism evidence="2 3">
    <name type="scientific">Hornefia porci</name>
    <dbReference type="NCBI Taxonomy" id="2652292"/>
    <lineage>
        <taxon>Bacteria</taxon>
        <taxon>Bacillati</taxon>
        <taxon>Bacillota</taxon>
        <taxon>Clostridia</taxon>
        <taxon>Peptostreptococcales</taxon>
        <taxon>Anaerovoracaceae</taxon>
        <taxon>Hornefia</taxon>
    </lineage>
</organism>
<dbReference type="Proteomes" id="UP000187404">
    <property type="component" value="Unassembled WGS sequence"/>
</dbReference>
<dbReference type="SUPFAM" id="SSF52540">
    <property type="entry name" value="P-loop containing nucleoside triphosphate hydrolases"/>
    <property type="match status" value="1"/>
</dbReference>
<dbReference type="AlphaFoldDB" id="A0A1Q9JJY3"/>
<dbReference type="RefSeq" id="WP_075714120.1">
    <property type="nucleotide sequence ID" value="NZ_MJIE01000001.1"/>
</dbReference>
<feature type="domain" description="Dynamin N-terminal" evidence="1">
    <location>
        <begin position="49"/>
        <end position="204"/>
    </location>
</feature>
<gene>
    <name evidence="2" type="ORF">BHK98_10535</name>
</gene>
<evidence type="ECO:0000313" key="2">
    <source>
        <dbReference type="EMBL" id="OLR56466.1"/>
    </source>
</evidence>
<dbReference type="OrthoDB" id="9802035at2"/>
<dbReference type="CDD" id="cd09912">
    <property type="entry name" value="DLP_2"/>
    <property type="match status" value="1"/>
</dbReference>
<dbReference type="EMBL" id="MJIE01000001">
    <property type="protein sequence ID" value="OLR56466.1"/>
    <property type="molecule type" value="Genomic_DNA"/>
</dbReference>
<dbReference type="STRING" id="1261640.BHK98_10535"/>
<sequence>MLEKPIREMTTREKAARAYRLLSEDEAVRGQARAARTLLEKLEDQDMTVAVVGQFKRGKSALSNRILGEDVLPVGIVPITSAVTRVKYGERRVEVRYENGICEEIPESDLHRFISEQENRNNELGVAEVVLQAPSGFLKSGLTFVDTPGVGSFHKNNTEVAYDHMKESDAVIFLLSVDSPINQIEIDFLRNTRNFAARFYFAVNKIDTVSPADLGEYLKYCESVLEQLMGEKEIRIFPVSARTGEGVEELKAVIQADLGEQARSIMEMSTAKKLIDVIDRAVEQLDFYWKAMNMEYKELDRRFEEIEKTMTDIRARAAACEGGFHLHLNEYKMELSRRVKELFGMEYHYDIDMLKLGILDMDRQTFVQKTEELCSDLKQTLDRILLYREENAYTVCHRINAINRLLRELRRIRDSLAQDLSQT</sequence>
<dbReference type="Gene3D" id="3.40.50.300">
    <property type="entry name" value="P-loop containing nucleotide triphosphate hydrolases"/>
    <property type="match status" value="1"/>
</dbReference>
<dbReference type="PANTHER" id="PTHR43681">
    <property type="entry name" value="TRANSMEMBRANE GTPASE FZO"/>
    <property type="match status" value="1"/>
</dbReference>
<reference evidence="2 3" key="1">
    <citation type="journal article" date="2016" name="Appl. Environ. Microbiol.">
        <title>Function and Phylogeny of Bacterial Butyryl Coenzyme A:Acetate Transferases and Their Diversity in the Proximal Colon of Swine.</title>
        <authorList>
            <person name="Trachsel J."/>
            <person name="Bayles D.O."/>
            <person name="Looft T."/>
            <person name="Levine U.Y."/>
            <person name="Allen H.K."/>
        </authorList>
    </citation>
    <scope>NUCLEOTIDE SEQUENCE [LARGE SCALE GENOMIC DNA]</scope>
    <source>
        <strain evidence="2 3">68-3-10</strain>
    </source>
</reference>
<dbReference type="PANTHER" id="PTHR43681:SF1">
    <property type="entry name" value="SARCALUMENIN"/>
    <property type="match status" value="1"/>
</dbReference>
<protein>
    <recommendedName>
        <fullName evidence="1">Dynamin N-terminal domain-containing protein</fullName>
    </recommendedName>
</protein>
<dbReference type="InterPro" id="IPR027417">
    <property type="entry name" value="P-loop_NTPase"/>
</dbReference>
<accession>A0A1Q9JJY3</accession>
<comment type="caution">
    <text evidence="2">The sequence shown here is derived from an EMBL/GenBank/DDBJ whole genome shotgun (WGS) entry which is preliminary data.</text>
</comment>
<dbReference type="InterPro" id="IPR051943">
    <property type="entry name" value="TRAFAC_Dynamin-like_GTPase"/>
</dbReference>